<organism evidence="1 2">
    <name type="scientific">Merdimmobilis hominis</name>
    <dbReference type="NCBI Taxonomy" id="2897707"/>
    <lineage>
        <taxon>Bacteria</taxon>
        <taxon>Bacillati</taxon>
        <taxon>Bacillota</taxon>
        <taxon>Clostridia</taxon>
        <taxon>Eubacteriales</taxon>
        <taxon>Oscillospiraceae</taxon>
        <taxon>Merdimmobilis</taxon>
    </lineage>
</organism>
<name>A0A938X751_9FIRM</name>
<reference evidence="1" key="2">
    <citation type="journal article" date="2021" name="Sci. Rep.">
        <title>The distribution of antibiotic resistance genes in chicken gut microbiota commensals.</title>
        <authorList>
            <person name="Juricova H."/>
            <person name="Matiasovicova J."/>
            <person name="Kubasova T."/>
            <person name="Cejkova D."/>
            <person name="Rychlik I."/>
        </authorList>
    </citation>
    <scope>NUCLEOTIDE SEQUENCE</scope>
    <source>
        <strain evidence="1">An559</strain>
    </source>
</reference>
<gene>
    <name evidence="1" type="ORF">H6A12_01700</name>
</gene>
<reference evidence="1" key="1">
    <citation type="submission" date="2020-08" db="EMBL/GenBank/DDBJ databases">
        <authorList>
            <person name="Cejkova D."/>
            <person name="Kubasova T."/>
            <person name="Jahodarova E."/>
            <person name="Rychlik I."/>
        </authorList>
    </citation>
    <scope>NUCLEOTIDE SEQUENCE</scope>
    <source>
        <strain evidence="1">An559</strain>
    </source>
</reference>
<proteinExistence type="predicted"/>
<protein>
    <submittedName>
        <fullName evidence="1">Uncharacterized protein</fullName>
    </submittedName>
</protein>
<keyword evidence="2" id="KW-1185">Reference proteome</keyword>
<sequence>MLKRILDFLNDIKQNGGDFFIEAEAKPGTMAKFINDYNQTHTPAITLYSEGIIVLQEDANKWALELRLYVPIAPPADIAHLFGKNRVYKAEYLYRLNDNRIIRELFNNGYRIGLN</sequence>
<dbReference type="EMBL" id="JACJKY010000002">
    <property type="protein sequence ID" value="MBM6919879.1"/>
    <property type="molecule type" value="Genomic_DNA"/>
</dbReference>
<comment type="caution">
    <text evidence="1">The sequence shown here is derived from an EMBL/GenBank/DDBJ whole genome shotgun (WGS) entry which is preliminary data.</text>
</comment>
<accession>A0A938X751</accession>
<evidence type="ECO:0000313" key="2">
    <source>
        <dbReference type="Proteomes" id="UP000774750"/>
    </source>
</evidence>
<dbReference type="AlphaFoldDB" id="A0A938X751"/>
<dbReference type="RefSeq" id="WP_204444147.1">
    <property type="nucleotide sequence ID" value="NZ_JACJKY010000002.1"/>
</dbReference>
<dbReference type="Proteomes" id="UP000774750">
    <property type="component" value="Unassembled WGS sequence"/>
</dbReference>
<evidence type="ECO:0000313" key="1">
    <source>
        <dbReference type="EMBL" id="MBM6919879.1"/>
    </source>
</evidence>